<proteinExistence type="predicted"/>
<evidence type="ECO:0000256" key="1">
    <source>
        <dbReference type="SAM" id="MobiDB-lite"/>
    </source>
</evidence>
<dbReference type="EMBL" id="JACSDY010000005">
    <property type="protein sequence ID" value="KAF7427496.1"/>
    <property type="molecule type" value="Genomic_DNA"/>
</dbReference>
<comment type="caution">
    <text evidence="3">The sequence shown here is derived from an EMBL/GenBank/DDBJ whole genome shotgun (WGS) entry which is preliminary data.</text>
</comment>
<evidence type="ECO:0000313" key="3">
    <source>
        <dbReference type="EMBL" id="KAF7427496.1"/>
    </source>
</evidence>
<dbReference type="AlphaFoldDB" id="A0A834P580"/>
<feature type="transmembrane region" description="Helical" evidence="2">
    <location>
        <begin position="118"/>
        <end position="140"/>
    </location>
</feature>
<accession>A0A834P580</accession>
<keyword evidence="2" id="KW-1133">Transmembrane helix</keyword>
<gene>
    <name evidence="3" type="ORF">H0235_007190</name>
</gene>
<reference evidence="3" key="1">
    <citation type="journal article" date="2020" name="G3 (Bethesda)">
        <title>High-Quality Assemblies for Three Invasive Social Wasps from the &lt;i&gt;Vespula&lt;/i&gt; Genus.</title>
        <authorList>
            <person name="Harrop T.W.R."/>
            <person name="Guhlin J."/>
            <person name="McLaughlin G.M."/>
            <person name="Permina E."/>
            <person name="Stockwell P."/>
            <person name="Gilligan J."/>
            <person name="Le Lec M.F."/>
            <person name="Gruber M.A.M."/>
            <person name="Quinn O."/>
            <person name="Lovegrove M."/>
            <person name="Duncan E.J."/>
            <person name="Remnant E.J."/>
            <person name="Van Eeckhoven J."/>
            <person name="Graham B."/>
            <person name="Knapp R.A."/>
            <person name="Langford K.W."/>
            <person name="Kronenberg Z."/>
            <person name="Press M.O."/>
            <person name="Eacker S.M."/>
            <person name="Wilson-Rankin E.E."/>
            <person name="Purcell J."/>
            <person name="Lester P.J."/>
            <person name="Dearden P.K."/>
        </authorList>
    </citation>
    <scope>NUCLEOTIDE SEQUENCE</scope>
    <source>
        <strain evidence="3">Volc-1</strain>
    </source>
</reference>
<dbReference type="Proteomes" id="UP000600918">
    <property type="component" value="Unassembled WGS sequence"/>
</dbReference>
<keyword evidence="2" id="KW-0812">Transmembrane</keyword>
<name>A0A834P580_VESPE</name>
<organism evidence="3 4">
    <name type="scientific">Vespula pensylvanica</name>
    <name type="common">Western yellow jacket</name>
    <name type="synonym">Wasp</name>
    <dbReference type="NCBI Taxonomy" id="30213"/>
    <lineage>
        <taxon>Eukaryota</taxon>
        <taxon>Metazoa</taxon>
        <taxon>Ecdysozoa</taxon>
        <taxon>Arthropoda</taxon>
        <taxon>Hexapoda</taxon>
        <taxon>Insecta</taxon>
        <taxon>Pterygota</taxon>
        <taxon>Neoptera</taxon>
        <taxon>Endopterygota</taxon>
        <taxon>Hymenoptera</taxon>
        <taxon>Apocrita</taxon>
        <taxon>Aculeata</taxon>
        <taxon>Vespoidea</taxon>
        <taxon>Vespidae</taxon>
        <taxon>Vespinae</taxon>
        <taxon>Vespula</taxon>
    </lineage>
</organism>
<keyword evidence="2" id="KW-0472">Membrane</keyword>
<keyword evidence="4" id="KW-1185">Reference proteome</keyword>
<evidence type="ECO:0000256" key="2">
    <source>
        <dbReference type="SAM" id="Phobius"/>
    </source>
</evidence>
<feature type="region of interest" description="Disordered" evidence="1">
    <location>
        <begin position="146"/>
        <end position="173"/>
    </location>
</feature>
<feature type="compositionally biased region" description="Acidic residues" evidence="1">
    <location>
        <begin position="151"/>
        <end position="167"/>
    </location>
</feature>
<sequence>MNEKDDRLNFSISTRFPTWLTFDPTASISSEQLKYCVPCYFPYKSGETVIRPESERKRRSLENFQLRIPLHDGRPMNGTLWVTRYTPTYESVSQIFIEFRRSRNRTWRRRRRKKEVEGGGKVAAAGATATAAALATAILGNCSIPIQRMQEEEEEEEKEEIEEEEDEEKKKEE</sequence>
<evidence type="ECO:0000313" key="4">
    <source>
        <dbReference type="Proteomes" id="UP000600918"/>
    </source>
</evidence>
<protein>
    <submittedName>
        <fullName evidence="3">Uncharacterized protein</fullName>
    </submittedName>
</protein>